<dbReference type="OrthoDB" id="9812295at2"/>
<keyword evidence="3" id="KW-1185">Reference proteome</keyword>
<name>C7XUD6_9LACO</name>
<dbReference type="Pfam" id="PF03358">
    <property type="entry name" value="FMN_red"/>
    <property type="match status" value="1"/>
</dbReference>
<dbReference type="GO" id="GO:0016491">
    <property type="term" value="F:oxidoreductase activity"/>
    <property type="evidence" value="ECO:0007669"/>
    <property type="project" value="UniProtKB-KW"/>
</dbReference>
<evidence type="ECO:0000313" key="3">
    <source>
        <dbReference type="Proteomes" id="UP000003987"/>
    </source>
</evidence>
<dbReference type="SUPFAM" id="SSF52218">
    <property type="entry name" value="Flavoproteins"/>
    <property type="match status" value="1"/>
</dbReference>
<accession>C7XUD6</accession>
<dbReference type="GO" id="GO:0005829">
    <property type="term" value="C:cytosol"/>
    <property type="evidence" value="ECO:0007669"/>
    <property type="project" value="TreeGrafter"/>
</dbReference>
<evidence type="ECO:0000259" key="1">
    <source>
        <dbReference type="Pfam" id="PF03358"/>
    </source>
</evidence>
<sequence>MNHFIAIAGSNRHGSTNKKLIKFMKERYAKVAEIEILDIGNLPVYYKTPDHTISEAAQEMGKKIAAADGVIISTPEYDHAVPAVLMNALAWLSYTIHPFRDKPVMVTGASYGTLGTSRAQQILRKMLASPELAARTMSSSEYMLDHSLQAFDEHGELKKAEFVDLLDQIFVSFETFVKQTREFQLEKDHALEEIRQLELGK</sequence>
<dbReference type="PANTHER" id="PTHR30543">
    <property type="entry name" value="CHROMATE REDUCTASE"/>
    <property type="match status" value="1"/>
</dbReference>
<dbReference type="GO" id="GO:0010181">
    <property type="term" value="F:FMN binding"/>
    <property type="evidence" value="ECO:0007669"/>
    <property type="project" value="TreeGrafter"/>
</dbReference>
<reference evidence="2 3" key="1">
    <citation type="submission" date="2009-06" db="EMBL/GenBank/DDBJ databases">
        <title>The Genome Sequence of Lactobacillus coleohominis strain 101-4-CHN.</title>
        <authorList>
            <consortium name="The Broad Institute Genome Sequencing Platform"/>
            <person name="Ward D."/>
            <person name="Young S.K."/>
            <person name="Zeng Q."/>
            <person name="Koehrsen M."/>
            <person name="Alvarado L."/>
            <person name="Berlin A."/>
            <person name="Borenstein D."/>
            <person name="Chen Z."/>
            <person name="Engels R."/>
            <person name="Freedman E."/>
            <person name="Gellesch M."/>
            <person name="Goldberg J."/>
            <person name="Griggs A."/>
            <person name="Gujja S."/>
            <person name="Heiman D."/>
            <person name="Hepburn T."/>
            <person name="Howarth C."/>
            <person name="Jen D."/>
            <person name="Larson L."/>
            <person name="Lewis B."/>
            <person name="Mehta T."/>
            <person name="Park D."/>
            <person name="Pearson M."/>
            <person name="Roberts A."/>
            <person name="Saif S."/>
            <person name="Shea T."/>
            <person name="Shenoy N."/>
            <person name="Sisk P."/>
            <person name="Stolte C."/>
            <person name="Sykes S."/>
            <person name="Walk T."/>
            <person name="White J."/>
            <person name="Yandava C."/>
            <person name="Liu Y."/>
            <person name="Xu Q."/>
            <person name="Lander E."/>
            <person name="Nusbaum C."/>
            <person name="Galagan J."/>
            <person name="Birren B."/>
        </authorList>
    </citation>
    <scope>NUCLEOTIDE SEQUENCE [LARGE SCALE GENOMIC DNA]</scope>
    <source>
        <strain evidence="2 3">101-4-CHN</strain>
    </source>
</reference>
<dbReference type="EMBL" id="GG698802">
    <property type="protein sequence ID" value="EEU30897.1"/>
    <property type="molecule type" value="Genomic_DNA"/>
</dbReference>
<dbReference type="PANTHER" id="PTHR30543:SF21">
    <property type="entry name" value="NAD(P)H-DEPENDENT FMN REDUCTASE LOT6"/>
    <property type="match status" value="1"/>
</dbReference>
<dbReference type="EC" id="1.7.-.-" evidence="2"/>
<dbReference type="RefSeq" id="WP_006916049.1">
    <property type="nucleotide sequence ID" value="NZ_GG698802.1"/>
</dbReference>
<organism evidence="2 3">
    <name type="scientific">Limosilactobacillus coleohominis 101-4-CHN</name>
    <dbReference type="NCBI Taxonomy" id="575594"/>
    <lineage>
        <taxon>Bacteria</taxon>
        <taxon>Bacillati</taxon>
        <taxon>Bacillota</taxon>
        <taxon>Bacilli</taxon>
        <taxon>Lactobacillales</taxon>
        <taxon>Lactobacillaceae</taxon>
        <taxon>Limosilactobacillus</taxon>
    </lineage>
</organism>
<dbReference type="STRING" id="575594.HMPREF0501_00302"/>
<dbReference type="HOGENOM" id="CLU_055322_4_0_9"/>
<proteinExistence type="predicted"/>
<keyword evidence="2" id="KW-0560">Oxidoreductase</keyword>
<dbReference type="InterPro" id="IPR050712">
    <property type="entry name" value="NAD(P)H-dep_reductase"/>
</dbReference>
<dbReference type="Gene3D" id="3.40.50.360">
    <property type="match status" value="1"/>
</dbReference>
<dbReference type="InterPro" id="IPR005025">
    <property type="entry name" value="FMN_Rdtase-like_dom"/>
</dbReference>
<evidence type="ECO:0000313" key="2">
    <source>
        <dbReference type="EMBL" id="EEU30897.1"/>
    </source>
</evidence>
<dbReference type="AlphaFoldDB" id="C7XUD6"/>
<dbReference type="Proteomes" id="UP000003987">
    <property type="component" value="Unassembled WGS sequence"/>
</dbReference>
<dbReference type="eggNOG" id="COG0431">
    <property type="taxonomic scope" value="Bacteria"/>
</dbReference>
<feature type="domain" description="NADPH-dependent FMN reductase-like" evidence="1">
    <location>
        <begin position="5"/>
        <end position="147"/>
    </location>
</feature>
<gene>
    <name evidence="2" type="ORF">HMPREF0501_00302</name>
</gene>
<protein>
    <submittedName>
        <fullName evidence="2">Flavin reductase</fullName>
        <ecNumber evidence="2">1.7.-.-</ecNumber>
    </submittedName>
</protein>
<dbReference type="InterPro" id="IPR029039">
    <property type="entry name" value="Flavoprotein-like_sf"/>
</dbReference>